<feature type="compositionally biased region" description="Polar residues" evidence="2">
    <location>
        <begin position="890"/>
        <end position="900"/>
    </location>
</feature>
<feature type="compositionally biased region" description="Polar residues" evidence="2">
    <location>
        <begin position="918"/>
        <end position="929"/>
    </location>
</feature>
<evidence type="ECO:0000256" key="2">
    <source>
        <dbReference type="SAM" id="MobiDB-lite"/>
    </source>
</evidence>
<feature type="region of interest" description="Disordered" evidence="2">
    <location>
        <begin position="595"/>
        <end position="632"/>
    </location>
</feature>
<feature type="compositionally biased region" description="Low complexity" evidence="2">
    <location>
        <begin position="651"/>
        <end position="667"/>
    </location>
</feature>
<dbReference type="EMBL" id="GG749433">
    <property type="protein sequence ID" value="KMW67780.1"/>
    <property type="molecule type" value="Genomic_DNA"/>
</dbReference>
<feature type="compositionally biased region" description="Low complexity" evidence="2">
    <location>
        <begin position="871"/>
        <end position="889"/>
    </location>
</feature>
<name>A0A0J9ERJ1_AJEDA</name>
<feature type="compositionally biased region" description="Polar residues" evidence="2">
    <location>
        <begin position="861"/>
        <end position="870"/>
    </location>
</feature>
<dbReference type="OrthoDB" id="3903581at2759"/>
<evidence type="ECO:0000313" key="3">
    <source>
        <dbReference type="EMBL" id="KMW67780.1"/>
    </source>
</evidence>
<feature type="region of interest" description="Disordered" evidence="2">
    <location>
        <begin position="651"/>
        <end position="694"/>
    </location>
</feature>
<feature type="region of interest" description="Disordered" evidence="2">
    <location>
        <begin position="1"/>
        <end position="24"/>
    </location>
</feature>
<feature type="region of interest" description="Disordered" evidence="2">
    <location>
        <begin position="831"/>
        <end position="929"/>
    </location>
</feature>
<protein>
    <submittedName>
        <fullName evidence="3">Uncharacterized protein</fullName>
    </submittedName>
</protein>
<proteinExistence type="predicted"/>
<sequence>MASASELPPNQSLLDDSQELDSTPPSILADRVAADGTKEIELAERPLSTFERVFSTHTPIFESFLLQAPTDTIFQLYHTSRFLRSLLRSYPTAWQYLSFRLLFQSGTQVRPASGGTDGASTQRQPYALDQLLLQVILPFSPTLRSLDLDNTLVNGQNLTSTVLNMRRDTLEHLSVRGCKNVSLKYHIIPYLTMFKLQYDAEINQRGRSPSPVKRLALKSLYAYRCRHHRRRPYLSSSLLRRDSDSEPTHDFVMLCHKLGIWTDTAWCTTPAARCFRRRGYVSSRSPQGTREVWVVFDRLWRSKNWIGSINERDKPPKRDGRLWEHDETGCFGEALGTADGPEHGEGKTVPTHLRKSHRRFIENITCDECDEEILERCEQCSVLMHCVGCRKTLCASCAFDRHYPRRKPGEGAVVEHSWWAPGTAVSPCFMQEDQDPNAANTNNQGPPALAYPNLKFHWCCTEPAFSGGGGISLGVANREVDRLRATPLPRGQGWEDPELSTNEWLKTFPKDAYGNPPDHDRPEGHAEMIRWLLGPPDYQASICPRNLCQQCFDRPQWKVHCKSCTKPLCMEHDLRGLRLRICGYRDLVMEKTNLASTQSPTADKISEARSTPPATDSDPSRTIRGRPAAEYPASSPRFNLALINVLSTQLSHGSSSSSEPGPSSTLSDNQAAVHHSSTVQTPASISQSHSRSSSPASVYFEASPEVRKKWLGCQSIFCPQYRAVGDQRQRCSSVLRECTSCSIHVCQDCIHQNPPCTCSYCHLNYLCPNCYRAKELDGTCRRIEEERLQREEKQKRDLEMIEIAMERNLANEVASFAGQFFMGLTRNLNESENQNQDAGNGGGVGSSGHGDDFMTAPEPAPQTSASAPPGSNSNHTDNNDNNSYNQAQNPISTQPSSHLHITQAGPIPIANDDYDDNGSGSEQTEVLVE</sequence>
<reference evidence="3" key="1">
    <citation type="submission" date="2010-03" db="EMBL/GenBank/DDBJ databases">
        <title>Annotation of Blastomyces dermatitidis strain ATCC 18188.</title>
        <authorList>
            <consortium name="The Broad Institute Genome Sequencing Platform"/>
            <consortium name="Broad Institute Genome Sequencing Center for Infectious Disease."/>
            <person name="Cuomo C."/>
            <person name="Klein B."/>
            <person name="Sullivan T."/>
            <person name="Heitman J."/>
            <person name="Young S."/>
            <person name="Zeng Q."/>
            <person name="Gargeya S."/>
            <person name="Alvarado L."/>
            <person name="Berlin A.M."/>
            <person name="Chapman S.B."/>
            <person name="Chen Z."/>
            <person name="Freedman E."/>
            <person name="Gellesch M."/>
            <person name="Goldberg J."/>
            <person name="Griggs A."/>
            <person name="Gujja S."/>
            <person name="Heilman E."/>
            <person name="Heiman D."/>
            <person name="Howarth C."/>
            <person name="Mehta T."/>
            <person name="Neiman D."/>
            <person name="Pearson M."/>
            <person name="Roberts A."/>
            <person name="Saif S."/>
            <person name="Shea T."/>
            <person name="Shenoy N."/>
            <person name="Sisk P."/>
            <person name="Stolte C."/>
            <person name="Sykes S."/>
            <person name="White J."/>
            <person name="Yandava C."/>
            <person name="Haas B."/>
            <person name="Nusbaum C."/>
            <person name="Birren B."/>
        </authorList>
    </citation>
    <scope>NUCLEOTIDE SEQUENCE</scope>
    <source>
        <strain evidence="3">ATCC 18188</strain>
    </source>
</reference>
<accession>A0A0J9ERJ1</accession>
<gene>
    <name evidence="3" type="ORF">BDDG_12327</name>
</gene>
<dbReference type="Proteomes" id="UP000007802">
    <property type="component" value="Unassembled WGS sequence"/>
</dbReference>
<feature type="compositionally biased region" description="Polar residues" evidence="2">
    <location>
        <begin position="8"/>
        <end position="24"/>
    </location>
</feature>
<feature type="compositionally biased region" description="Low complexity" evidence="2">
    <location>
        <begin position="684"/>
        <end position="694"/>
    </location>
</feature>
<keyword evidence="1" id="KW-0175">Coiled coil</keyword>
<dbReference type="AlphaFoldDB" id="A0A0J9ERJ1"/>
<organism evidence="3">
    <name type="scientific">Ajellomyces dermatitidis (strain ATCC 18188 / CBS 674.68)</name>
    <name type="common">Blastomyces dermatitidis</name>
    <dbReference type="NCBI Taxonomy" id="653446"/>
    <lineage>
        <taxon>Eukaryota</taxon>
        <taxon>Fungi</taxon>
        <taxon>Dikarya</taxon>
        <taxon>Ascomycota</taxon>
        <taxon>Pezizomycotina</taxon>
        <taxon>Eurotiomycetes</taxon>
        <taxon>Eurotiomycetidae</taxon>
        <taxon>Onygenales</taxon>
        <taxon>Ajellomycetaceae</taxon>
        <taxon>Blastomyces</taxon>
    </lineage>
</organism>
<feature type="coiled-coil region" evidence="1">
    <location>
        <begin position="781"/>
        <end position="808"/>
    </location>
</feature>
<evidence type="ECO:0000256" key="1">
    <source>
        <dbReference type="SAM" id="Coils"/>
    </source>
</evidence>
<feature type="compositionally biased region" description="Gly residues" evidence="2">
    <location>
        <begin position="839"/>
        <end position="848"/>
    </location>
</feature>